<evidence type="ECO:0000259" key="1">
    <source>
        <dbReference type="Pfam" id="PF08241"/>
    </source>
</evidence>
<proteinExistence type="predicted"/>
<dbReference type="AlphaFoldDB" id="A0A2R7Y1C0"/>
<gene>
    <name evidence="2" type="ORF">B9J98_07595</name>
</gene>
<feature type="domain" description="Methyltransferase type 11" evidence="1">
    <location>
        <begin position="46"/>
        <end position="133"/>
    </location>
</feature>
<evidence type="ECO:0000313" key="3">
    <source>
        <dbReference type="Proteomes" id="UP000244066"/>
    </source>
</evidence>
<reference evidence="2 3" key="1">
    <citation type="submission" date="2017-04" db="EMBL/GenBank/DDBJ databases">
        <title>Draft Aigarchaeota genome from a New Zealand hot spring.</title>
        <authorList>
            <person name="Reysenbach A.-L."/>
            <person name="Donaho J.A."/>
            <person name="Gerhart J."/>
            <person name="Kelley J.F."/>
            <person name="Kouba K."/>
            <person name="Podar M."/>
            <person name="Stott M."/>
        </authorList>
    </citation>
    <scope>NUCLEOTIDE SEQUENCE [LARGE SCALE GENOMIC DNA]</scope>
    <source>
        <strain evidence="2">NZ13_MG1</strain>
    </source>
</reference>
<dbReference type="InterPro" id="IPR029063">
    <property type="entry name" value="SAM-dependent_MTases_sf"/>
</dbReference>
<dbReference type="EMBL" id="NDWU01000025">
    <property type="protein sequence ID" value="PUA31147.1"/>
    <property type="molecule type" value="Genomic_DNA"/>
</dbReference>
<dbReference type="GO" id="GO:0008757">
    <property type="term" value="F:S-adenosylmethionine-dependent methyltransferase activity"/>
    <property type="evidence" value="ECO:0007669"/>
    <property type="project" value="InterPro"/>
</dbReference>
<organism evidence="2 3">
    <name type="scientific">Candidatus Terraquivivens tikiterensis</name>
    <dbReference type="NCBI Taxonomy" id="1980982"/>
    <lineage>
        <taxon>Archaea</taxon>
        <taxon>Nitrososphaerota</taxon>
        <taxon>Candidatus Wolframiiraptoraceae</taxon>
        <taxon>Candidatus Terraquivivens</taxon>
    </lineage>
</organism>
<dbReference type="PANTHER" id="PTHR43591:SF24">
    <property type="entry name" value="2-METHOXY-6-POLYPRENYL-1,4-BENZOQUINOL METHYLASE, MITOCHONDRIAL"/>
    <property type="match status" value="1"/>
</dbReference>
<dbReference type="PANTHER" id="PTHR43591">
    <property type="entry name" value="METHYLTRANSFERASE"/>
    <property type="match status" value="1"/>
</dbReference>
<dbReference type="CDD" id="cd02440">
    <property type="entry name" value="AdoMet_MTases"/>
    <property type="match status" value="1"/>
</dbReference>
<accession>A0A2R7Y1C0</accession>
<dbReference type="SUPFAM" id="SSF53335">
    <property type="entry name" value="S-adenosyl-L-methionine-dependent methyltransferases"/>
    <property type="match status" value="1"/>
</dbReference>
<dbReference type="Gene3D" id="3.40.50.150">
    <property type="entry name" value="Vaccinia Virus protein VP39"/>
    <property type="match status" value="1"/>
</dbReference>
<sequence length="149" mass="17261">MLYLQRDLQRALRLVNRPKAIRKNFHKFRARIFLKKFNKAIVDWVLDAGCGTGLITYQLKKPVVCLDINAWNLTRVKNRLRDSETVQADIERLPFRDGCFEIIISTEVLEHVPNPAKAVKEIKRVLGDGGLFMGTVPSIHPVWRLRRIS</sequence>
<name>A0A2R7Y1C0_9ARCH</name>
<protein>
    <recommendedName>
        <fullName evidence="1">Methyltransferase type 11 domain-containing protein</fullName>
    </recommendedName>
</protein>
<dbReference type="Pfam" id="PF08241">
    <property type="entry name" value="Methyltransf_11"/>
    <property type="match status" value="1"/>
</dbReference>
<comment type="caution">
    <text evidence="2">The sequence shown here is derived from an EMBL/GenBank/DDBJ whole genome shotgun (WGS) entry which is preliminary data.</text>
</comment>
<evidence type="ECO:0000313" key="2">
    <source>
        <dbReference type="EMBL" id="PUA31147.1"/>
    </source>
</evidence>
<dbReference type="InterPro" id="IPR013216">
    <property type="entry name" value="Methyltransf_11"/>
</dbReference>
<dbReference type="Proteomes" id="UP000244066">
    <property type="component" value="Unassembled WGS sequence"/>
</dbReference>